<comment type="caution">
    <text evidence="1">The sequence shown here is derived from an EMBL/GenBank/DDBJ whole genome shotgun (WGS) entry which is preliminary data.</text>
</comment>
<keyword evidence="2" id="KW-1185">Reference proteome</keyword>
<name>A0ABR4LUZ8_9EURO</name>
<dbReference type="EMBL" id="JBFXLQ010000014">
    <property type="protein sequence ID" value="KAL2868320.1"/>
    <property type="molecule type" value="Genomic_DNA"/>
</dbReference>
<accession>A0ABR4LUZ8</accession>
<sequence length="168" mass="18567">MYDPKRSSQLADSNVIRVWFHAAERDEDREAEWRTHSTGDDNCHWKPSPNIHITCSRTRCVNPYRRLVVARNSAAKASFCDTETIPNRNVAWGSETPAESCVTNSTCRAPATWHAWICHISGKNDPSPRFPDPALNNTAVLAVVVSSLAISVPPLSACASVAPFPVPW</sequence>
<evidence type="ECO:0000313" key="2">
    <source>
        <dbReference type="Proteomes" id="UP001610432"/>
    </source>
</evidence>
<dbReference type="Proteomes" id="UP001610432">
    <property type="component" value="Unassembled WGS sequence"/>
</dbReference>
<dbReference type="RefSeq" id="XP_070887299.1">
    <property type="nucleotide sequence ID" value="XM_071028824.1"/>
</dbReference>
<organism evidence="1 2">
    <name type="scientific">Aspergillus lucknowensis</name>
    <dbReference type="NCBI Taxonomy" id="176173"/>
    <lineage>
        <taxon>Eukaryota</taxon>
        <taxon>Fungi</taxon>
        <taxon>Dikarya</taxon>
        <taxon>Ascomycota</taxon>
        <taxon>Pezizomycotina</taxon>
        <taxon>Eurotiomycetes</taxon>
        <taxon>Eurotiomycetidae</taxon>
        <taxon>Eurotiales</taxon>
        <taxon>Aspergillaceae</taxon>
        <taxon>Aspergillus</taxon>
        <taxon>Aspergillus subgen. Nidulantes</taxon>
    </lineage>
</organism>
<protein>
    <submittedName>
        <fullName evidence="1">Uncharacterized protein</fullName>
    </submittedName>
</protein>
<gene>
    <name evidence="1" type="ORF">BJX67DRAFT_350442</name>
</gene>
<evidence type="ECO:0000313" key="1">
    <source>
        <dbReference type="EMBL" id="KAL2868320.1"/>
    </source>
</evidence>
<reference evidence="1 2" key="1">
    <citation type="submission" date="2024-07" db="EMBL/GenBank/DDBJ databases">
        <title>Section-level genome sequencing and comparative genomics of Aspergillus sections Usti and Cavernicolus.</title>
        <authorList>
            <consortium name="Lawrence Berkeley National Laboratory"/>
            <person name="Nybo J.L."/>
            <person name="Vesth T.C."/>
            <person name="Theobald S."/>
            <person name="Frisvad J.C."/>
            <person name="Larsen T.O."/>
            <person name="Kjaerboelling I."/>
            <person name="Rothschild-Mancinelli K."/>
            <person name="Lyhne E.K."/>
            <person name="Kogle M.E."/>
            <person name="Barry K."/>
            <person name="Clum A."/>
            <person name="Na H."/>
            <person name="Ledsgaard L."/>
            <person name="Lin J."/>
            <person name="Lipzen A."/>
            <person name="Kuo A."/>
            <person name="Riley R."/>
            <person name="Mondo S."/>
            <person name="Labutti K."/>
            <person name="Haridas S."/>
            <person name="Pangalinan J."/>
            <person name="Salamov A.A."/>
            <person name="Simmons B.A."/>
            <person name="Magnuson J.K."/>
            <person name="Chen J."/>
            <person name="Drula E."/>
            <person name="Henrissat B."/>
            <person name="Wiebenga A."/>
            <person name="Lubbers R.J."/>
            <person name="Gomes A.C."/>
            <person name="Macurrencykelacurrency M.R."/>
            <person name="Stajich J."/>
            <person name="Grigoriev I.V."/>
            <person name="Mortensen U.H."/>
            <person name="De Vries R.P."/>
            <person name="Baker S.E."/>
            <person name="Andersen M.R."/>
        </authorList>
    </citation>
    <scope>NUCLEOTIDE SEQUENCE [LARGE SCALE GENOMIC DNA]</scope>
    <source>
        <strain evidence="1 2">CBS 449.75</strain>
    </source>
</reference>
<proteinExistence type="predicted"/>
<dbReference type="GeneID" id="98143896"/>